<proteinExistence type="predicted"/>
<sequence>NFLLAHLEGLRGSWGGSKEHKEWRLARSGDKAASTARPCWKEGPQPQKPLVPAVSYHAEVMPHIFPLSAGLVFRKNGINIPTMEEGGNFGASPLDGGGDLFTRPTLRAPRAPVLLQLCKLRCPISAGRGSAHITRCAVVRWRRATTAAGQDSARNGPAEITDPIPVRYNSFFFAKQGTHDRPLTHDRPMTHGRSPARPGVTIIRAPLALQQAAHIYNHGKGWILQRGTVEETSRDKRLSAISAKDSNLGIMLIRRADTCRTDNRRLRLGWRIRGILSAQDQKIQA</sequence>
<dbReference type="Proteomes" id="UP000479000">
    <property type="component" value="Unassembled WGS sequence"/>
</dbReference>
<reference evidence="1 2" key="1">
    <citation type="submission" date="2020-02" db="EMBL/GenBank/DDBJ databases">
        <authorList>
            <person name="Ferguson B K."/>
        </authorList>
    </citation>
    <scope>NUCLEOTIDE SEQUENCE [LARGE SCALE GENOMIC DNA]</scope>
</reference>
<feature type="non-terminal residue" evidence="1">
    <location>
        <position position="285"/>
    </location>
</feature>
<gene>
    <name evidence="1" type="ORF">NTEN_LOCUS15088</name>
</gene>
<dbReference type="AlphaFoldDB" id="A0A6H5H3D0"/>
<accession>A0A6H5H3D0</accession>
<feature type="non-terminal residue" evidence="1">
    <location>
        <position position="1"/>
    </location>
</feature>
<evidence type="ECO:0000313" key="1">
    <source>
        <dbReference type="EMBL" id="CAB0010023.1"/>
    </source>
</evidence>
<dbReference type="EMBL" id="CADCXU010022586">
    <property type="protein sequence ID" value="CAB0010023.1"/>
    <property type="molecule type" value="Genomic_DNA"/>
</dbReference>
<name>A0A6H5H3D0_9HEMI</name>
<protein>
    <submittedName>
        <fullName evidence="1">Uncharacterized protein</fullName>
    </submittedName>
</protein>
<evidence type="ECO:0000313" key="2">
    <source>
        <dbReference type="Proteomes" id="UP000479000"/>
    </source>
</evidence>
<keyword evidence="2" id="KW-1185">Reference proteome</keyword>
<organism evidence="1 2">
    <name type="scientific">Nesidiocoris tenuis</name>
    <dbReference type="NCBI Taxonomy" id="355587"/>
    <lineage>
        <taxon>Eukaryota</taxon>
        <taxon>Metazoa</taxon>
        <taxon>Ecdysozoa</taxon>
        <taxon>Arthropoda</taxon>
        <taxon>Hexapoda</taxon>
        <taxon>Insecta</taxon>
        <taxon>Pterygota</taxon>
        <taxon>Neoptera</taxon>
        <taxon>Paraneoptera</taxon>
        <taxon>Hemiptera</taxon>
        <taxon>Heteroptera</taxon>
        <taxon>Panheteroptera</taxon>
        <taxon>Cimicomorpha</taxon>
        <taxon>Miridae</taxon>
        <taxon>Dicyphina</taxon>
        <taxon>Nesidiocoris</taxon>
    </lineage>
</organism>